<gene>
    <name evidence="3" type="ORF">NTJ_04040</name>
</gene>
<feature type="domain" description="PDZ" evidence="2">
    <location>
        <begin position="650"/>
        <end position="724"/>
    </location>
</feature>
<feature type="region of interest" description="Disordered" evidence="1">
    <location>
        <begin position="17"/>
        <end position="41"/>
    </location>
</feature>
<dbReference type="PROSITE" id="PS50106">
    <property type="entry name" value="PDZ"/>
    <property type="match status" value="2"/>
</dbReference>
<evidence type="ECO:0000259" key="2">
    <source>
        <dbReference type="PROSITE" id="PS50106"/>
    </source>
</evidence>
<dbReference type="CDD" id="cd00136">
    <property type="entry name" value="PDZ_canonical"/>
    <property type="match status" value="1"/>
</dbReference>
<dbReference type="PANTHER" id="PTHR11324">
    <property type="entry name" value="IL16-RELATED"/>
    <property type="match status" value="1"/>
</dbReference>
<dbReference type="SUPFAM" id="SSF50156">
    <property type="entry name" value="PDZ domain-like"/>
    <property type="match status" value="2"/>
</dbReference>
<dbReference type="Pfam" id="PF00595">
    <property type="entry name" value="PDZ"/>
    <property type="match status" value="2"/>
</dbReference>
<feature type="region of interest" description="Disordered" evidence="1">
    <location>
        <begin position="255"/>
        <end position="274"/>
    </location>
</feature>
<name>A0ABN7AGQ4_9HEMI</name>
<evidence type="ECO:0000313" key="3">
    <source>
        <dbReference type="EMBL" id="BES91233.1"/>
    </source>
</evidence>
<feature type="region of interest" description="Disordered" evidence="1">
    <location>
        <begin position="204"/>
        <end position="226"/>
    </location>
</feature>
<dbReference type="EMBL" id="AP028910">
    <property type="protein sequence ID" value="BES91233.1"/>
    <property type="molecule type" value="Genomic_DNA"/>
</dbReference>
<organism evidence="3 4">
    <name type="scientific">Nesidiocoris tenuis</name>
    <dbReference type="NCBI Taxonomy" id="355587"/>
    <lineage>
        <taxon>Eukaryota</taxon>
        <taxon>Metazoa</taxon>
        <taxon>Ecdysozoa</taxon>
        <taxon>Arthropoda</taxon>
        <taxon>Hexapoda</taxon>
        <taxon>Insecta</taxon>
        <taxon>Pterygota</taxon>
        <taxon>Neoptera</taxon>
        <taxon>Paraneoptera</taxon>
        <taxon>Hemiptera</taxon>
        <taxon>Heteroptera</taxon>
        <taxon>Panheteroptera</taxon>
        <taxon>Cimicomorpha</taxon>
        <taxon>Miridae</taxon>
        <taxon>Dicyphina</taxon>
        <taxon>Nesidiocoris</taxon>
    </lineage>
</organism>
<dbReference type="InterPro" id="IPR036034">
    <property type="entry name" value="PDZ_sf"/>
</dbReference>
<evidence type="ECO:0000313" key="4">
    <source>
        <dbReference type="Proteomes" id="UP001307889"/>
    </source>
</evidence>
<feature type="domain" description="PDZ" evidence="2">
    <location>
        <begin position="440"/>
        <end position="525"/>
    </location>
</feature>
<evidence type="ECO:0000256" key="1">
    <source>
        <dbReference type="SAM" id="MobiDB-lite"/>
    </source>
</evidence>
<sequence length="757" mass="84830">MRWFHKNSDAPRLLSLSPLRQDAEGPSNGDVQSPSTPIRHRSRIDMSPMQWRRTCSSTENSHLQFYNLKEQTVVIEENLTASDKDSHLKGLVALSREKRNPLLEKVKNTKLSCFASSKPNASGVTDLFGGSSTTAYCNESEYLIDSPRPYSQITKNKAASFENLMDGCDYPPPRNKLDQYILERNRRTPDFHLLDRDHHSGFITPSSNAASCNTTPSSPDENPVSSSYFTNKLKSMSEKYFKSSTNRFLAKLYKNNQPSGEQGHSNRGVNIKSQTKAKLRSFSYGALPGMEEFQKQQGSFNSEEEELEKYFSMPHRNESGGHSFVINDEDNDSGILVNTSANSSVVGCIGNKGSNFRDEKIPVLHLRSVSQDNNAQESEYQSQRYFYNDPTGRLHATKTVKKDDLVHQRSDHVEIPPPLPPHQKLHTHTERDSRGKTFILTRLIRSEINENLGICIAKMGMEANQGYVIAHIVPGSLADRDGTLCLDDEIININGRRLRGLTMEKAREAILKGPIQVDILVARAIEWKISKMQESSVDYENVLVYPHSVQLSRRPLHQSIDGSLMSIKMENEPRPEPATPYLYQKHNTLNSKMYRKNFEALNGKSLKCNTVTEKSHSNIARQLSRSINDEDSSFCTLPRRPRSSVYSLYTFVYEKGPGKKSLGFTIVGGKDSPRGAMGIFIKSILDNGQAADDGRLREGDEVLAVNGQVCHDMSHAEAVALFKNIKSGPVALHISRRVKAPKSSSKAKSCMDLVQAP</sequence>
<protein>
    <submittedName>
        <fullName evidence="3">PDZ domain (Also known as DHR or GLGF)</fullName>
    </submittedName>
</protein>
<reference evidence="3 4" key="1">
    <citation type="submission" date="2023-09" db="EMBL/GenBank/DDBJ databases">
        <title>Nesidiocoris tenuis whole genome shotgun sequence.</title>
        <authorList>
            <person name="Shibata T."/>
            <person name="Shimoda M."/>
            <person name="Kobayashi T."/>
            <person name="Uehara T."/>
        </authorList>
    </citation>
    <scope>NUCLEOTIDE SEQUENCE [LARGE SCALE GENOMIC DNA]</scope>
    <source>
        <strain evidence="3 4">Japan</strain>
    </source>
</reference>
<dbReference type="InterPro" id="IPR001478">
    <property type="entry name" value="PDZ"/>
</dbReference>
<dbReference type="Gene3D" id="2.30.42.10">
    <property type="match status" value="2"/>
</dbReference>
<proteinExistence type="predicted"/>
<dbReference type="SMART" id="SM00228">
    <property type="entry name" value="PDZ"/>
    <property type="match status" value="2"/>
</dbReference>
<dbReference type="CDD" id="cd06759">
    <property type="entry name" value="PDZ3_PDZD2-PDZ1_hPro-IL-16-like"/>
    <property type="match status" value="1"/>
</dbReference>
<dbReference type="Proteomes" id="UP001307889">
    <property type="component" value="Chromosome 2"/>
</dbReference>
<accession>A0ABN7AGQ4</accession>
<dbReference type="PANTHER" id="PTHR11324:SF16">
    <property type="entry name" value="PDZ DOMAIN-CONTAINING PROTEIN 2"/>
    <property type="match status" value="1"/>
</dbReference>
<keyword evidence="4" id="KW-1185">Reference proteome</keyword>